<name>A0ABY7CJK1_9BASI</name>
<accession>A0ABY7CJK1</accession>
<sequence>MGEQSPKEEAQAAGILPSPDPSLTANTTLTTDDSPNPSPNLGEPTNQPNLGEPTNQHLAIFSSIGLLVDRSSRRLDLLRDLTRLYDPIVTIISPLTEASQEITEYPFSPFRHSPTHSPLSRGHLRISSLHYTDGQANTDRETPPSYLEAFPKGQQIDRGAFTEEELILTGDAWSRIRDKLNEACEMNVTTTQAKSQKNSIRETFLDYRFLINHPGFTWDSVKSKVTAEQNAWDRLRPRSSLTKYKDKKFPFELASQVFNHTQLPTTTSEDQIQTADQNQPSTSSASPDGTEMNSGQKRIRPDDSGIDVPDYPEDPAVTPSKRPRNTSSSYQLPTIGTQTAQREDGPEDSPAPLRQGSTFKQAIESLTELFADKIDQIKFSHYVCILAIRDKAEYFMFLYQNSNEELCQKWLDEETRRASLTTV</sequence>
<gene>
    <name evidence="3" type="ORF">PtA15_5A642</name>
</gene>
<feature type="compositionally biased region" description="Polar residues" evidence="1">
    <location>
        <begin position="21"/>
        <end position="35"/>
    </location>
</feature>
<evidence type="ECO:0000256" key="1">
    <source>
        <dbReference type="SAM" id="MobiDB-lite"/>
    </source>
</evidence>
<organism evidence="3 4">
    <name type="scientific">Puccinia triticina</name>
    <dbReference type="NCBI Taxonomy" id="208348"/>
    <lineage>
        <taxon>Eukaryota</taxon>
        <taxon>Fungi</taxon>
        <taxon>Dikarya</taxon>
        <taxon>Basidiomycota</taxon>
        <taxon>Pucciniomycotina</taxon>
        <taxon>Pucciniomycetes</taxon>
        <taxon>Pucciniales</taxon>
        <taxon>Pucciniaceae</taxon>
        <taxon>Puccinia</taxon>
    </lineage>
</organism>
<evidence type="ECO:0000313" key="4">
    <source>
        <dbReference type="Proteomes" id="UP001164743"/>
    </source>
</evidence>
<dbReference type="RefSeq" id="XP_053020623.1">
    <property type="nucleotide sequence ID" value="XM_053169425.1"/>
</dbReference>
<protein>
    <recommendedName>
        <fullName evidence="2">Myb/SANT-like domain-containing protein</fullName>
    </recommendedName>
</protein>
<proteinExistence type="predicted"/>
<reference evidence="3" key="1">
    <citation type="submission" date="2022-10" db="EMBL/GenBank/DDBJ databases">
        <title>Puccinia triticina Genome sequencing and assembly.</title>
        <authorList>
            <person name="Li C."/>
        </authorList>
    </citation>
    <scope>NUCLEOTIDE SEQUENCE</scope>
    <source>
        <strain evidence="3">Pt15</strain>
    </source>
</reference>
<evidence type="ECO:0000259" key="2">
    <source>
        <dbReference type="Pfam" id="PF12776"/>
    </source>
</evidence>
<feature type="region of interest" description="Disordered" evidence="1">
    <location>
        <begin position="268"/>
        <end position="355"/>
    </location>
</feature>
<keyword evidence="4" id="KW-1185">Reference proteome</keyword>
<dbReference type="Pfam" id="PF12776">
    <property type="entry name" value="Myb_DNA-bind_3"/>
    <property type="match status" value="1"/>
</dbReference>
<dbReference type="PANTHER" id="PTHR47072">
    <property type="match status" value="1"/>
</dbReference>
<feature type="compositionally biased region" description="Polar residues" evidence="1">
    <location>
        <begin position="268"/>
        <end position="296"/>
    </location>
</feature>
<dbReference type="EMBL" id="CP110425">
    <property type="protein sequence ID" value="WAQ85068.1"/>
    <property type="molecule type" value="Genomic_DNA"/>
</dbReference>
<dbReference type="GeneID" id="77810320"/>
<feature type="domain" description="Myb/SANT-like" evidence="2">
    <location>
        <begin position="165"/>
        <end position="234"/>
    </location>
</feature>
<dbReference type="InterPro" id="IPR024752">
    <property type="entry name" value="Myb/SANT-like_dom"/>
</dbReference>
<feature type="compositionally biased region" description="Polar residues" evidence="1">
    <location>
        <begin position="43"/>
        <end position="54"/>
    </location>
</feature>
<dbReference type="Proteomes" id="UP001164743">
    <property type="component" value="Chromosome 5A"/>
</dbReference>
<evidence type="ECO:0000313" key="3">
    <source>
        <dbReference type="EMBL" id="WAQ85068.1"/>
    </source>
</evidence>
<feature type="compositionally biased region" description="Basic and acidic residues" evidence="1">
    <location>
        <begin position="1"/>
        <end position="10"/>
    </location>
</feature>
<dbReference type="PANTHER" id="PTHR47072:SF4">
    <property type="entry name" value="MYB_SANT-LIKE DOMAIN-CONTAINING PROTEIN"/>
    <property type="match status" value="1"/>
</dbReference>
<feature type="compositionally biased region" description="Polar residues" evidence="1">
    <location>
        <begin position="325"/>
        <end position="340"/>
    </location>
</feature>
<feature type="region of interest" description="Disordered" evidence="1">
    <location>
        <begin position="1"/>
        <end position="54"/>
    </location>
</feature>